<dbReference type="KEGG" id="sck:SCITRI_001801"/>
<gene>
    <name evidence="2" type="ORF">M0C40_09595</name>
</gene>
<evidence type="ECO:0000313" key="2">
    <source>
        <dbReference type="EMBL" id="WFG96310.1"/>
    </source>
</evidence>
<proteinExistence type="predicted"/>
<organism evidence="2 3">
    <name type="scientific">Spiroplasma citri</name>
    <dbReference type="NCBI Taxonomy" id="2133"/>
    <lineage>
        <taxon>Bacteria</taxon>
        <taxon>Bacillati</taxon>
        <taxon>Mycoplasmatota</taxon>
        <taxon>Mollicutes</taxon>
        <taxon>Entomoplasmatales</taxon>
        <taxon>Spiroplasmataceae</taxon>
        <taxon>Spiroplasma</taxon>
    </lineage>
</organism>
<keyword evidence="3" id="KW-1185">Reference proteome</keyword>
<sequence>MGINENVVNEWSSIATDASREGKKHQISSPQTGQAELQKMIDKMVYLFQSNHACQQTALIILQHKLIQLQNNKE</sequence>
<evidence type="ECO:0000256" key="1">
    <source>
        <dbReference type="SAM" id="MobiDB-lite"/>
    </source>
</evidence>
<dbReference type="EMBL" id="CP096246">
    <property type="protein sequence ID" value="WFG96310.1"/>
    <property type="molecule type" value="Genomic_DNA"/>
</dbReference>
<evidence type="ECO:0000313" key="3">
    <source>
        <dbReference type="Proteomes" id="UP001214629"/>
    </source>
</evidence>
<feature type="region of interest" description="Disordered" evidence="1">
    <location>
        <begin position="14"/>
        <end position="33"/>
    </location>
</feature>
<protein>
    <submittedName>
        <fullName evidence="2">Uncharacterized protein</fullName>
    </submittedName>
</protein>
<dbReference type="AlphaFoldDB" id="A0AAX3SYF8"/>
<reference evidence="2 3" key="1">
    <citation type="submission" date="2022-04" db="EMBL/GenBank/DDBJ databases">
        <title>Whole genome of Spiroplasma citri.</title>
        <authorList>
            <person name="Khanchezar A."/>
            <person name="Izadpanah K."/>
            <person name="Taghavi M."/>
            <person name="Ghorbani A."/>
            <person name="Beven L."/>
        </authorList>
    </citation>
    <scope>NUCLEOTIDE SEQUENCE [LARGE SCALE GENOMIC DNA]</scope>
    <source>
        <strain evidence="2 3">D4</strain>
    </source>
</reference>
<dbReference type="GeneID" id="79946530"/>
<dbReference type="RefSeq" id="WP_237237947.1">
    <property type="nucleotide sequence ID" value="NZ_CP013197.1"/>
</dbReference>
<dbReference type="Proteomes" id="UP001214629">
    <property type="component" value="Chromosome"/>
</dbReference>
<accession>A0AAX3SYF8</accession>
<name>A0AAX3SYF8_SPICI</name>